<accession>A0A9D4I4B3</accession>
<proteinExistence type="predicted"/>
<protein>
    <submittedName>
        <fullName evidence="2">Uncharacterized protein</fullName>
    </submittedName>
</protein>
<gene>
    <name evidence="2" type="ORF">DPMN_182129</name>
</gene>
<dbReference type="Proteomes" id="UP000828390">
    <property type="component" value="Unassembled WGS sequence"/>
</dbReference>
<feature type="region of interest" description="Disordered" evidence="1">
    <location>
        <begin position="15"/>
        <end position="49"/>
    </location>
</feature>
<keyword evidence="3" id="KW-1185">Reference proteome</keyword>
<reference evidence="2" key="1">
    <citation type="journal article" date="2019" name="bioRxiv">
        <title>The Genome of the Zebra Mussel, Dreissena polymorpha: A Resource for Invasive Species Research.</title>
        <authorList>
            <person name="McCartney M.A."/>
            <person name="Auch B."/>
            <person name="Kono T."/>
            <person name="Mallez S."/>
            <person name="Zhang Y."/>
            <person name="Obille A."/>
            <person name="Becker A."/>
            <person name="Abrahante J.E."/>
            <person name="Garbe J."/>
            <person name="Badalamenti J.P."/>
            <person name="Herman A."/>
            <person name="Mangelson H."/>
            <person name="Liachko I."/>
            <person name="Sullivan S."/>
            <person name="Sone E.D."/>
            <person name="Koren S."/>
            <person name="Silverstein K.A.T."/>
            <person name="Beckman K.B."/>
            <person name="Gohl D.M."/>
        </authorList>
    </citation>
    <scope>NUCLEOTIDE SEQUENCE</scope>
    <source>
        <strain evidence="2">Duluth1</strain>
        <tissue evidence="2">Whole animal</tissue>
    </source>
</reference>
<organism evidence="2 3">
    <name type="scientific">Dreissena polymorpha</name>
    <name type="common">Zebra mussel</name>
    <name type="synonym">Mytilus polymorpha</name>
    <dbReference type="NCBI Taxonomy" id="45954"/>
    <lineage>
        <taxon>Eukaryota</taxon>
        <taxon>Metazoa</taxon>
        <taxon>Spiralia</taxon>
        <taxon>Lophotrochozoa</taxon>
        <taxon>Mollusca</taxon>
        <taxon>Bivalvia</taxon>
        <taxon>Autobranchia</taxon>
        <taxon>Heteroconchia</taxon>
        <taxon>Euheterodonta</taxon>
        <taxon>Imparidentia</taxon>
        <taxon>Neoheterodontei</taxon>
        <taxon>Myida</taxon>
        <taxon>Dreissenoidea</taxon>
        <taxon>Dreissenidae</taxon>
        <taxon>Dreissena</taxon>
    </lineage>
</organism>
<sequence>MVFIARYQVNSANNRRQRVIPSQQLKQSSSSRDSSQQLKQSSSSRVSKSGAQTIVIAGFTVRSANNRSHCGLESQQRTQS</sequence>
<comment type="caution">
    <text evidence="2">The sequence shown here is derived from an EMBL/GenBank/DDBJ whole genome shotgun (WGS) entry which is preliminary data.</text>
</comment>
<evidence type="ECO:0000256" key="1">
    <source>
        <dbReference type="SAM" id="MobiDB-lite"/>
    </source>
</evidence>
<dbReference type="EMBL" id="JAIWYP010000010">
    <property type="protein sequence ID" value="KAH3747700.1"/>
    <property type="molecule type" value="Genomic_DNA"/>
</dbReference>
<dbReference type="AlphaFoldDB" id="A0A9D4I4B3"/>
<name>A0A9D4I4B3_DREPO</name>
<reference evidence="2" key="2">
    <citation type="submission" date="2020-11" db="EMBL/GenBank/DDBJ databases">
        <authorList>
            <person name="McCartney M.A."/>
            <person name="Auch B."/>
            <person name="Kono T."/>
            <person name="Mallez S."/>
            <person name="Becker A."/>
            <person name="Gohl D.M."/>
            <person name="Silverstein K.A.T."/>
            <person name="Koren S."/>
            <person name="Bechman K.B."/>
            <person name="Herman A."/>
            <person name="Abrahante J.E."/>
            <person name="Garbe J."/>
        </authorList>
    </citation>
    <scope>NUCLEOTIDE SEQUENCE</scope>
    <source>
        <strain evidence="2">Duluth1</strain>
        <tissue evidence="2">Whole animal</tissue>
    </source>
</reference>
<evidence type="ECO:0000313" key="2">
    <source>
        <dbReference type="EMBL" id="KAH3747700.1"/>
    </source>
</evidence>
<feature type="compositionally biased region" description="Low complexity" evidence="1">
    <location>
        <begin position="22"/>
        <end position="49"/>
    </location>
</feature>
<evidence type="ECO:0000313" key="3">
    <source>
        <dbReference type="Proteomes" id="UP000828390"/>
    </source>
</evidence>